<comment type="caution">
    <text evidence="2">The sequence shown here is derived from an EMBL/GenBank/DDBJ whole genome shotgun (WGS) entry which is preliminary data.</text>
</comment>
<dbReference type="RefSeq" id="WP_149105960.1">
    <property type="nucleotide sequence ID" value="NZ_JBHLWO010000002.1"/>
</dbReference>
<name>A0ABV6HN89_9SPHI</name>
<proteinExistence type="predicted"/>
<keyword evidence="1" id="KW-0732">Signal</keyword>
<protein>
    <submittedName>
        <fullName evidence="2">Uncharacterized protein</fullName>
    </submittedName>
</protein>
<feature type="signal peptide" evidence="1">
    <location>
        <begin position="1"/>
        <end position="19"/>
    </location>
</feature>
<sequence length="137" mass="15127">MKIITAFMLALSFSVSANAQSLSPGGIRSLQELAPSKLLSIGVTKSAFPQSPSYISKQADFVYFPFSEPVEINQYPPIGQRLDLITSFAIGRESYDKAALYKQHLKLPGKFVFSGSLEVIPCNDLSYFIPEPIARNY</sequence>
<feature type="chain" id="PRO_5046162322" evidence="1">
    <location>
        <begin position="20"/>
        <end position="137"/>
    </location>
</feature>
<evidence type="ECO:0000313" key="3">
    <source>
        <dbReference type="Proteomes" id="UP001589774"/>
    </source>
</evidence>
<evidence type="ECO:0000313" key="2">
    <source>
        <dbReference type="EMBL" id="MFC0320325.1"/>
    </source>
</evidence>
<evidence type="ECO:0000256" key="1">
    <source>
        <dbReference type="SAM" id="SignalP"/>
    </source>
</evidence>
<accession>A0ABV6HN89</accession>
<organism evidence="2 3">
    <name type="scientific">Olivibacter oleidegradans</name>
    <dbReference type="NCBI Taxonomy" id="760123"/>
    <lineage>
        <taxon>Bacteria</taxon>
        <taxon>Pseudomonadati</taxon>
        <taxon>Bacteroidota</taxon>
        <taxon>Sphingobacteriia</taxon>
        <taxon>Sphingobacteriales</taxon>
        <taxon>Sphingobacteriaceae</taxon>
        <taxon>Olivibacter</taxon>
    </lineage>
</organism>
<gene>
    <name evidence="2" type="ORF">ACFFI0_18505</name>
</gene>
<dbReference type="Proteomes" id="UP001589774">
    <property type="component" value="Unassembled WGS sequence"/>
</dbReference>
<keyword evidence="3" id="KW-1185">Reference proteome</keyword>
<reference evidence="2 3" key="1">
    <citation type="submission" date="2024-09" db="EMBL/GenBank/DDBJ databases">
        <authorList>
            <person name="Sun Q."/>
            <person name="Mori K."/>
        </authorList>
    </citation>
    <scope>NUCLEOTIDE SEQUENCE [LARGE SCALE GENOMIC DNA]</scope>
    <source>
        <strain evidence="2 3">CCM 7765</strain>
    </source>
</reference>
<dbReference type="EMBL" id="JBHLWO010000002">
    <property type="protein sequence ID" value="MFC0320325.1"/>
    <property type="molecule type" value="Genomic_DNA"/>
</dbReference>